<keyword evidence="2" id="KW-1185">Reference proteome</keyword>
<sequence>WYGYYFLNNETDESPVYIHESDMRALKHGANDTWEIAMVDNLAGSTGELSVIDAAISPDLIQSVLWNDGTQDVISKMTCVNYIDEYLCTMMLLDDISDEGFTYLRGLYTTTDTKRLNHRPVYQWTGAIPGGPQPNTNQESLYLYFLSATSEWVIDTTLEDEEDGVICKVVDPVDDPTLISRKWNCLDTATNTTVPVELIQFVYHNGEFPETTVIPEVTSEMTTVITIQPSTYAELDSTTATNVPSVVTTVHHEEENT</sequence>
<accession>A0A8S4P582</accession>
<comment type="caution">
    <text evidence="1">The sequence shown here is derived from an EMBL/GenBank/DDBJ whole genome shotgun (WGS) entry which is preliminary data.</text>
</comment>
<dbReference type="EMBL" id="CAIIXF020000007">
    <property type="protein sequence ID" value="CAH1788548.1"/>
    <property type="molecule type" value="Genomic_DNA"/>
</dbReference>
<reference evidence="1" key="1">
    <citation type="submission" date="2022-03" db="EMBL/GenBank/DDBJ databases">
        <authorList>
            <person name="Martin C."/>
        </authorList>
    </citation>
    <scope>NUCLEOTIDE SEQUENCE</scope>
</reference>
<protein>
    <submittedName>
        <fullName evidence="1">Uncharacterized protein</fullName>
    </submittedName>
</protein>
<feature type="non-terminal residue" evidence="1">
    <location>
        <position position="1"/>
    </location>
</feature>
<feature type="non-terminal residue" evidence="1">
    <location>
        <position position="257"/>
    </location>
</feature>
<organism evidence="1 2">
    <name type="scientific">Owenia fusiformis</name>
    <name type="common">Polychaete worm</name>
    <dbReference type="NCBI Taxonomy" id="6347"/>
    <lineage>
        <taxon>Eukaryota</taxon>
        <taxon>Metazoa</taxon>
        <taxon>Spiralia</taxon>
        <taxon>Lophotrochozoa</taxon>
        <taxon>Annelida</taxon>
        <taxon>Polychaeta</taxon>
        <taxon>Sedentaria</taxon>
        <taxon>Canalipalpata</taxon>
        <taxon>Sabellida</taxon>
        <taxon>Oweniida</taxon>
        <taxon>Oweniidae</taxon>
        <taxon>Owenia</taxon>
    </lineage>
</organism>
<dbReference type="AlphaFoldDB" id="A0A8S4P582"/>
<evidence type="ECO:0000313" key="1">
    <source>
        <dbReference type="EMBL" id="CAH1788548.1"/>
    </source>
</evidence>
<evidence type="ECO:0000313" key="2">
    <source>
        <dbReference type="Proteomes" id="UP000749559"/>
    </source>
</evidence>
<dbReference type="Proteomes" id="UP000749559">
    <property type="component" value="Unassembled WGS sequence"/>
</dbReference>
<proteinExistence type="predicted"/>
<gene>
    <name evidence="1" type="ORF">OFUS_LOCUS14055</name>
</gene>
<name>A0A8S4P582_OWEFU</name>